<reference evidence="3 4" key="1">
    <citation type="journal article" date="2013" name="BMC Genomics">
        <title>The genome and transcriptome of the pine saprophyte Ophiostoma piceae, and a comparison with the bark beetle-associated pine pathogen Grosmannia clavigera.</title>
        <authorList>
            <person name="Haridas S."/>
            <person name="Wang Y."/>
            <person name="Lim L."/>
            <person name="Massoumi Alamouti S."/>
            <person name="Jackman S."/>
            <person name="Docking R."/>
            <person name="Robertson G."/>
            <person name="Birol I."/>
            <person name="Bohlmann J."/>
            <person name="Breuil C."/>
        </authorList>
    </citation>
    <scope>NUCLEOTIDE SEQUENCE [LARGE SCALE GENOMIC DNA]</scope>
    <source>
        <strain evidence="3 4">UAMH 11346</strain>
    </source>
</reference>
<dbReference type="HOGENOM" id="CLU_004184_7_4_1"/>
<dbReference type="STRING" id="1262450.S3C9Z5"/>
<dbReference type="InterPro" id="IPR010730">
    <property type="entry name" value="HET"/>
</dbReference>
<evidence type="ECO:0000259" key="2">
    <source>
        <dbReference type="Pfam" id="PF06985"/>
    </source>
</evidence>
<dbReference type="Proteomes" id="UP000016923">
    <property type="component" value="Unassembled WGS sequence"/>
</dbReference>
<dbReference type="VEuPathDB" id="FungiDB:F503_07448"/>
<sequence length="673" mass="75143">MKPYQYTALTGRCAFRTMELLPEDRENGGPDSPLACRLSAVEWDHVPAFEAISYVWGTTDETAIIYCEGAPLVITKSLHTALVHMRLADRPRVLWADAVCIDQSNQPERGGQVGQMQRIYKNATGLLVWLGPDTENLAAKDAVRDVNRVSEYICNKTGIQPECLPDHRDIYQEVIFANKDTLPPPNEAGLEEDEDESDGGDGGDRKGSADDVDNRLWKNLRWFYSHNYFTRVWVIQELNAMQLNRTVYCGHQTIDWHCVEVVAGYIIMDTGFSRKFRFSTAYCWWAAIVSTDRIRRPKNWLSTLYLASNFYSTDLRDAVYGLLGLITVSGDSGLRDISYDKPVALVYVDTVEAALVHFRNTDVILYAAAPAVAEHRRPLIDEKGNVCDDAAWPLPTWAPLWNKPMLFRNPFRFGRALPWQPAGNQQSRPPVWSIDRVGKTLTLLGYLYDTIELAETYNEGWFGNAVIDSDDKRRVAAATWTRVLHLLQKAQSTERQAAACRPDVPQTASLLTKDVLHAAAVSLSYGLDETSTPVAEDDLDDDDDSGALPVLLGNFVAYLELLVDPETLSAFVPASLLGQGDGRAFGKPVWDFTYPASSLFVTKRGLVGCCISTTQPGDVVFAPYGSTYPTVLRPEYGDTRRGAAQYRVRGFSYVNGVMRGERQDDEATTVRVA</sequence>
<dbReference type="InterPro" id="IPR052895">
    <property type="entry name" value="HetReg/Transcr_Mod"/>
</dbReference>
<dbReference type="eggNOG" id="ENOG502QWG7">
    <property type="taxonomic scope" value="Eukaryota"/>
</dbReference>
<name>S3C9Z5_OPHP1</name>
<proteinExistence type="predicted"/>
<feature type="region of interest" description="Disordered" evidence="1">
    <location>
        <begin position="180"/>
        <end position="208"/>
    </location>
</feature>
<evidence type="ECO:0000313" key="3">
    <source>
        <dbReference type="EMBL" id="EPE09672.1"/>
    </source>
</evidence>
<evidence type="ECO:0000256" key="1">
    <source>
        <dbReference type="SAM" id="MobiDB-lite"/>
    </source>
</evidence>
<dbReference type="Pfam" id="PF06985">
    <property type="entry name" value="HET"/>
    <property type="match status" value="1"/>
</dbReference>
<gene>
    <name evidence="3" type="ORF">F503_07448</name>
</gene>
<dbReference type="OMA" id="WVIQEIN"/>
<feature type="domain" description="Heterokaryon incompatibility" evidence="2">
    <location>
        <begin position="49"/>
        <end position="237"/>
    </location>
</feature>
<accession>S3C9Z5</accession>
<dbReference type="AlphaFoldDB" id="S3C9Z5"/>
<protein>
    <submittedName>
        <fullName evidence="3">Ankyrin repeat and sam domain containing protein 6</fullName>
    </submittedName>
</protein>
<organism evidence="3 4">
    <name type="scientific">Ophiostoma piceae (strain UAMH 11346)</name>
    <name type="common">Sap stain fungus</name>
    <dbReference type="NCBI Taxonomy" id="1262450"/>
    <lineage>
        <taxon>Eukaryota</taxon>
        <taxon>Fungi</taxon>
        <taxon>Dikarya</taxon>
        <taxon>Ascomycota</taxon>
        <taxon>Pezizomycotina</taxon>
        <taxon>Sordariomycetes</taxon>
        <taxon>Sordariomycetidae</taxon>
        <taxon>Ophiostomatales</taxon>
        <taxon>Ophiostomataceae</taxon>
        <taxon>Ophiostoma</taxon>
    </lineage>
</organism>
<feature type="compositionally biased region" description="Acidic residues" evidence="1">
    <location>
        <begin position="189"/>
        <end position="201"/>
    </location>
</feature>
<evidence type="ECO:0000313" key="4">
    <source>
        <dbReference type="Proteomes" id="UP000016923"/>
    </source>
</evidence>
<dbReference type="PANTHER" id="PTHR24148">
    <property type="entry name" value="ANKYRIN REPEAT DOMAIN-CONTAINING PROTEIN 39 HOMOLOG-RELATED"/>
    <property type="match status" value="1"/>
</dbReference>
<dbReference type="EMBL" id="KE148147">
    <property type="protein sequence ID" value="EPE09672.1"/>
    <property type="molecule type" value="Genomic_DNA"/>
</dbReference>
<keyword evidence="4" id="KW-1185">Reference proteome</keyword>
<dbReference type="OrthoDB" id="2504919at2759"/>
<dbReference type="PANTHER" id="PTHR24148:SF64">
    <property type="entry name" value="HETEROKARYON INCOMPATIBILITY DOMAIN-CONTAINING PROTEIN"/>
    <property type="match status" value="1"/>
</dbReference>